<keyword evidence="3" id="KW-1185">Reference proteome</keyword>
<accession>A0A1X6NZK7</accession>
<feature type="transmembrane region" description="Helical" evidence="1">
    <location>
        <begin position="34"/>
        <end position="54"/>
    </location>
</feature>
<organism evidence="2 3">
    <name type="scientific">Porphyra umbilicalis</name>
    <name type="common">Purple laver</name>
    <name type="synonym">Red alga</name>
    <dbReference type="NCBI Taxonomy" id="2786"/>
    <lineage>
        <taxon>Eukaryota</taxon>
        <taxon>Rhodophyta</taxon>
        <taxon>Bangiophyceae</taxon>
        <taxon>Bangiales</taxon>
        <taxon>Bangiaceae</taxon>
        <taxon>Porphyra</taxon>
    </lineage>
</organism>
<proteinExistence type="predicted"/>
<evidence type="ECO:0000256" key="1">
    <source>
        <dbReference type="SAM" id="Phobius"/>
    </source>
</evidence>
<gene>
    <name evidence="2" type="ORF">BU14_0312s0005</name>
</gene>
<reference evidence="2 3" key="1">
    <citation type="submission" date="2017-03" db="EMBL/GenBank/DDBJ databases">
        <title>WGS assembly of Porphyra umbilicalis.</title>
        <authorList>
            <person name="Brawley S.H."/>
            <person name="Blouin N.A."/>
            <person name="Ficko-Blean E."/>
            <person name="Wheeler G.L."/>
            <person name="Lohr M."/>
            <person name="Goodson H.V."/>
            <person name="Jenkins J.W."/>
            <person name="Blaby-Haas C.E."/>
            <person name="Helliwell K.E."/>
            <person name="Chan C."/>
            <person name="Marriage T."/>
            <person name="Bhattacharya D."/>
            <person name="Klein A.S."/>
            <person name="Badis Y."/>
            <person name="Brodie J."/>
            <person name="Cao Y."/>
            <person name="Collen J."/>
            <person name="Dittami S.M."/>
            <person name="Gachon C.M."/>
            <person name="Green B.R."/>
            <person name="Karpowicz S."/>
            <person name="Kim J.W."/>
            <person name="Kudahl U."/>
            <person name="Lin S."/>
            <person name="Michel G."/>
            <person name="Mittag M."/>
            <person name="Olson B.J."/>
            <person name="Pangilinan J."/>
            <person name="Peng Y."/>
            <person name="Qiu H."/>
            <person name="Shu S."/>
            <person name="Singer J.T."/>
            <person name="Smith A.G."/>
            <person name="Sprecher B.N."/>
            <person name="Wagner V."/>
            <person name="Wang W."/>
            <person name="Wang Z.-Y."/>
            <person name="Yan J."/>
            <person name="Yarish C."/>
            <person name="Zoeuner-Riek S."/>
            <person name="Zhuang Y."/>
            <person name="Zou Y."/>
            <person name="Lindquist E.A."/>
            <person name="Grimwood J."/>
            <person name="Barry K."/>
            <person name="Rokhsar D.S."/>
            <person name="Schmutz J."/>
            <person name="Stiller J.W."/>
            <person name="Grossman A.R."/>
            <person name="Prochnik S.E."/>
        </authorList>
    </citation>
    <scope>NUCLEOTIDE SEQUENCE [LARGE SCALE GENOMIC DNA]</scope>
    <source>
        <strain evidence="2">4086291</strain>
    </source>
</reference>
<keyword evidence="1" id="KW-1133">Transmembrane helix</keyword>
<keyword evidence="1" id="KW-0472">Membrane</keyword>
<feature type="transmembrane region" description="Helical" evidence="1">
    <location>
        <begin position="60"/>
        <end position="84"/>
    </location>
</feature>
<dbReference type="Proteomes" id="UP000218209">
    <property type="component" value="Unassembled WGS sequence"/>
</dbReference>
<evidence type="ECO:0000313" key="2">
    <source>
        <dbReference type="EMBL" id="OSX74051.1"/>
    </source>
</evidence>
<dbReference type="AlphaFoldDB" id="A0A1X6NZK7"/>
<protein>
    <submittedName>
        <fullName evidence="2">Uncharacterized protein</fullName>
    </submittedName>
</protein>
<name>A0A1X6NZK7_PORUM</name>
<dbReference type="EMBL" id="KV918966">
    <property type="protein sequence ID" value="OSX74051.1"/>
    <property type="molecule type" value="Genomic_DNA"/>
</dbReference>
<evidence type="ECO:0000313" key="3">
    <source>
        <dbReference type="Proteomes" id="UP000218209"/>
    </source>
</evidence>
<sequence length="90" mass="9674">MFVGNPPVVLPQPTVHALLAARNKRIHSRNMRRAARTWISFVATGCQSSIPAFGSWSPRFWLRTVVAAGPVALLLTTASAVCVISSVTCV</sequence>
<keyword evidence="1" id="KW-0812">Transmembrane</keyword>